<keyword evidence="6 12" id="KW-1133">Transmembrane helix</keyword>
<evidence type="ECO:0000313" key="14">
    <source>
        <dbReference type="EMBL" id="RKL65157.1"/>
    </source>
</evidence>
<dbReference type="PANTHER" id="PTHR33392:SF8">
    <property type="entry name" value="REGULATORY PROTEIN MSRR"/>
    <property type="match status" value="1"/>
</dbReference>
<dbReference type="EMBL" id="PDOE01000021">
    <property type="protein sequence ID" value="RKL65157.1"/>
    <property type="molecule type" value="Genomic_DNA"/>
</dbReference>
<comment type="caution">
    <text evidence="14">The sequence shown here is derived from an EMBL/GenBank/DDBJ whole genome shotgun (WGS) entry which is preliminary data.</text>
</comment>
<dbReference type="InterPro" id="IPR050922">
    <property type="entry name" value="LytR/CpsA/Psr_CW_biosynth"/>
</dbReference>
<evidence type="ECO:0000256" key="6">
    <source>
        <dbReference type="ARBA" id="ARBA00022989"/>
    </source>
</evidence>
<keyword evidence="3" id="KW-1003">Cell membrane</keyword>
<dbReference type="GO" id="GO:0005886">
    <property type="term" value="C:plasma membrane"/>
    <property type="evidence" value="ECO:0007669"/>
    <property type="project" value="UniProtKB-SubCell"/>
</dbReference>
<dbReference type="OrthoDB" id="9782542at2"/>
<dbReference type="AlphaFoldDB" id="A0A3A9JXF5"/>
<feature type="transmembrane region" description="Helical" evidence="12">
    <location>
        <begin position="16"/>
        <end position="37"/>
    </location>
</feature>
<evidence type="ECO:0000256" key="3">
    <source>
        <dbReference type="ARBA" id="ARBA00022475"/>
    </source>
</evidence>
<evidence type="ECO:0000256" key="11">
    <source>
        <dbReference type="ARBA" id="ARBA00040752"/>
    </source>
</evidence>
<comment type="function">
    <text evidence="10">Involved in SarA attenuation. Affects resistance to oxacillin and teicoplanin, as well as the synthesis of virulence factors.</text>
</comment>
<reference evidence="14 15" key="1">
    <citation type="submission" date="2017-10" db="EMBL/GenBank/DDBJ databases">
        <title>Bacillus sp. nov., a halophilic bacterium isolated from a Keqin Lake.</title>
        <authorList>
            <person name="Wang H."/>
        </authorList>
    </citation>
    <scope>NUCLEOTIDE SEQUENCE [LARGE SCALE GENOMIC DNA]</scope>
    <source>
        <strain evidence="14 15">KCTC 13187</strain>
    </source>
</reference>
<evidence type="ECO:0000256" key="1">
    <source>
        <dbReference type="ARBA" id="ARBA00004401"/>
    </source>
</evidence>
<sequence length="312" mass="35071">MEISRSDRKKGKIKKVIFLTLTIMLSLVFVTSVYAYFEYKEGIKEATELTDKSHPPYEDVVFNGVEENIEKVSILLLGIDARGSESSRSDTIMIVQYEPETGTSKIVSIMRDTYVEIPGYKKQKINAAHALGGAELVRKTIKANFDIDVQYYATITFNGFSHLIDTTFPDGIQVEVEKEMSKNIGLTLYPGSQKLNGEELLGYVRFRHDSQSDFGRVERQQEVLSQIADDVTSIKGITKIPKMIGTIQPFIKTNIDNQTILSVGKQFVSDETNIENLRIPIDGSFTSTTYDVGAVLDPDLKENRQALQDFLN</sequence>
<evidence type="ECO:0000256" key="5">
    <source>
        <dbReference type="ARBA" id="ARBA00022968"/>
    </source>
</evidence>
<dbReference type="Pfam" id="PF03816">
    <property type="entry name" value="LytR_cpsA_psr"/>
    <property type="match status" value="1"/>
</dbReference>
<protein>
    <recommendedName>
        <fullName evidence="11">Regulatory protein MsrR</fullName>
    </recommendedName>
</protein>
<evidence type="ECO:0000313" key="15">
    <source>
        <dbReference type="Proteomes" id="UP000281498"/>
    </source>
</evidence>
<gene>
    <name evidence="14" type="ORF">CR203_22095</name>
</gene>
<accession>A0A3A9JXF5</accession>
<dbReference type="Gene3D" id="3.40.630.190">
    <property type="entry name" value="LCP protein"/>
    <property type="match status" value="1"/>
</dbReference>
<comment type="subcellular location">
    <subcellularLocation>
        <location evidence="1">Cell membrane</location>
        <topology evidence="1">Single-pass type II membrane protein</topology>
    </subcellularLocation>
</comment>
<dbReference type="Proteomes" id="UP000281498">
    <property type="component" value="Unassembled WGS sequence"/>
</dbReference>
<feature type="domain" description="Cell envelope-related transcriptional attenuator" evidence="13">
    <location>
        <begin position="88"/>
        <end position="231"/>
    </location>
</feature>
<evidence type="ECO:0000256" key="8">
    <source>
        <dbReference type="ARBA" id="ARBA00023136"/>
    </source>
</evidence>
<dbReference type="NCBIfam" id="TIGR00350">
    <property type="entry name" value="lytR_cpsA_psr"/>
    <property type="match status" value="1"/>
</dbReference>
<proteinExistence type="inferred from homology"/>
<dbReference type="InterPro" id="IPR004474">
    <property type="entry name" value="LytR_CpsA_psr"/>
</dbReference>
<name>A0A3A9JXF5_9BACI</name>
<evidence type="ECO:0000256" key="10">
    <source>
        <dbReference type="ARBA" id="ARBA00037178"/>
    </source>
</evidence>
<dbReference type="RefSeq" id="WP_110935576.1">
    <property type="nucleotide sequence ID" value="NZ_KZ614146.1"/>
</dbReference>
<dbReference type="PANTHER" id="PTHR33392">
    <property type="entry name" value="POLYISOPRENYL-TEICHOIC ACID--PEPTIDOGLYCAN TEICHOIC ACID TRANSFERASE TAGU"/>
    <property type="match status" value="1"/>
</dbReference>
<evidence type="ECO:0000256" key="4">
    <source>
        <dbReference type="ARBA" id="ARBA00022692"/>
    </source>
</evidence>
<keyword evidence="15" id="KW-1185">Reference proteome</keyword>
<evidence type="ECO:0000259" key="13">
    <source>
        <dbReference type="Pfam" id="PF03816"/>
    </source>
</evidence>
<keyword evidence="9" id="KW-0804">Transcription</keyword>
<keyword evidence="4 12" id="KW-0812">Transmembrane</keyword>
<organism evidence="14 15">
    <name type="scientific">Salipaludibacillus neizhouensis</name>
    <dbReference type="NCBI Taxonomy" id="885475"/>
    <lineage>
        <taxon>Bacteria</taxon>
        <taxon>Bacillati</taxon>
        <taxon>Bacillota</taxon>
        <taxon>Bacilli</taxon>
        <taxon>Bacillales</taxon>
        <taxon>Bacillaceae</taxon>
    </lineage>
</organism>
<keyword evidence="8 12" id="KW-0472">Membrane</keyword>
<evidence type="ECO:0000256" key="9">
    <source>
        <dbReference type="ARBA" id="ARBA00023163"/>
    </source>
</evidence>
<evidence type="ECO:0000256" key="2">
    <source>
        <dbReference type="ARBA" id="ARBA00006068"/>
    </source>
</evidence>
<evidence type="ECO:0000256" key="12">
    <source>
        <dbReference type="SAM" id="Phobius"/>
    </source>
</evidence>
<keyword evidence="5" id="KW-0735">Signal-anchor</keyword>
<evidence type="ECO:0000256" key="7">
    <source>
        <dbReference type="ARBA" id="ARBA00023015"/>
    </source>
</evidence>
<comment type="similarity">
    <text evidence="2">Belongs to the LytR/CpsA/Psr (LCP) family.</text>
</comment>
<dbReference type="GO" id="GO:0071555">
    <property type="term" value="P:cell wall organization"/>
    <property type="evidence" value="ECO:0007669"/>
    <property type="project" value="UniProtKB-KW"/>
</dbReference>
<keyword evidence="7" id="KW-0805">Transcription regulation</keyword>